<comment type="caution">
    <text evidence="1">The sequence shown here is derived from an EMBL/GenBank/DDBJ whole genome shotgun (WGS) entry which is preliminary data.</text>
</comment>
<dbReference type="Proteomes" id="UP000306324">
    <property type="component" value="Unassembled WGS sequence"/>
</dbReference>
<gene>
    <name evidence="1" type="ORF">ACCUM_0939</name>
</gene>
<name>A0A5S4ET30_9PROT</name>
<protein>
    <submittedName>
        <fullName evidence="1">Uncharacterized protein</fullName>
    </submittedName>
</protein>
<evidence type="ECO:0000313" key="1">
    <source>
        <dbReference type="EMBL" id="TMQ78642.1"/>
    </source>
</evidence>
<evidence type="ECO:0000313" key="2">
    <source>
        <dbReference type="Proteomes" id="UP000306324"/>
    </source>
</evidence>
<keyword evidence="2" id="KW-1185">Reference proteome</keyword>
<accession>A0A5S4ET30</accession>
<organism evidence="1 2">
    <name type="scientific">Candidatus Accumulibacter phosphatis</name>
    <dbReference type="NCBI Taxonomy" id="327160"/>
    <lineage>
        <taxon>Bacteria</taxon>
        <taxon>Pseudomonadati</taxon>
        <taxon>Pseudomonadota</taxon>
        <taxon>Betaproteobacteria</taxon>
        <taxon>Candidatus Accumulibacter</taxon>
    </lineage>
</organism>
<reference evidence="1 2" key="1">
    <citation type="submission" date="2019-04" db="EMBL/GenBank/DDBJ databases">
        <title>A novel phosphate-accumulating bacterium identified in bioreactor for phosphate removal from wastewater.</title>
        <authorList>
            <person name="Kotlyarov R.Y."/>
            <person name="Beletsky A.V."/>
            <person name="Kallistova A.Y."/>
            <person name="Dorofeev A.G."/>
            <person name="Nikolaev Y.Y."/>
            <person name="Pimenov N.V."/>
            <person name="Ravin N.V."/>
            <person name="Mardanov A.V."/>
        </authorList>
    </citation>
    <scope>NUCLEOTIDE SEQUENCE [LARGE SCALE GENOMIC DNA]</scope>
    <source>
        <strain evidence="1 2">Bin19</strain>
    </source>
</reference>
<dbReference type="EMBL" id="SWAD01000004">
    <property type="protein sequence ID" value="TMQ78642.1"/>
    <property type="molecule type" value="Genomic_DNA"/>
</dbReference>
<proteinExistence type="predicted"/>
<dbReference type="AlphaFoldDB" id="A0A5S4ET30"/>
<sequence>MPPILAPRGLRLPGKNFVGRLSDIAVGLETKGFDGLSEMSERGW</sequence>